<sequence length="158" mass="16893">MRYTDENGDRVTSTTLVATVEPEGEQSFAVADATSTLRVGEEGRVDGVVVNEGPGDVETAVLRVVETDDNVRTRERTVVLGDIEDDDEAEFSLPVSVLDTAQPGERRLLVAVEYVTEDGERRESDPIPVIVDAASETPGSNSSPSTPPSKRATTGRSC</sequence>
<feature type="compositionally biased region" description="Low complexity" evidence="1">
    <location>
        <begin position="135"/>
        <end position="144"/>
    </location>
</feature>
<keyword evidence="3" id="KW-1185">Reference proteome</keyword>
<dbReference type="EMBL" id="JBHSZG010000001">
    <property type="protein sequence ID" value="MFC7135986.1"/>
    <property type="molecule type" value="Genomic_DNA"/>
</dbReference>
<dbReference type="AlphaFoldDB" id="A0ABD5XR23"/>
<comment type="caution">
    <text evidence="2">The sequence shown here is derived from an EMBL/GenBank/DDBJ whole genome shotgun (WGS) entry which is preliminary data.</text>
</comment>
<accession>A0ABD5XR23</accession>
<evidence type="ECO:0000256" key="1">
    <source>
        <dbReference type="SAM" id="MobiDB-lite"/>
    </source>
</evidence>
<dbReference type="PANTHER" id="PTHR35902">
    <property type="entry name" value="S-LAYER DOMAIN-LIKE PROTEIN-RELATED"/>
    <property type="match status" value="1"/>
</dbReference>
<reference evidence="2 3" key="1">
    <citation type="journal article" date="2019" name="Int. J. Syst. Evol. Microbiol.">
        <title>The Global Catalogue of Microorganisms (GCM) 10K type strain sequencing project: providing services to taxonomists for standard genome sequencing and annotation.</title>
        <authorList>
            <consortium name="The Broad Institute Genomics Platform"/>
            <consortium name="The Broad Institute Genome Sequencing Center for Infectious Disease"/>
            <person name="Wu L."/>
            <person name="Ma J."/>
        </authorList>
    </citation>
    <scope>NUCLEOTIDE SEQUENCE [LARGE SCALE GENOMIC DNA]</scope>
    <source>
        <strain evidence="2 3">DT92</strain>
    </source>
</reference>
<gene>
    <name evidence="2" type="ORF">ACFQRB_04300</name>
</gene>
<organism evidence="2 3">
    <name type="scientific">Halobaculum litoreum</name>
    <dbReference type="NCBI Taxonomy" id="3031998"/>
    <lineage>
        <taxon>Archaea</taxon>
        <taxon>Methanobacteriati</taxon>
        <taxon>Methanobacteriota</taxon>
        <taxon>Stenosarchaea group</taxon>
        <taxon>Halobacteria</taxon>
        <taxon>Halobacteriales</taxon>
        <taxon>Haloferacaceae</taxon>
        <taxon>Halobaculum</taxon>
    </lineage>
</organism>
<name>A0ABD5XR23_9EURY</name>
<evidence type="ECO:0000313" key="2">
    <source>
        <dbReference type="EMBL" id="MFC7135986.1"/>
    </source>
</evidence>
<dbReference type="Proteomes" id="UP001596368">
    <property type="component" value="Unassembled WGS sequence"/>
</dbReference>
<feature type="region of interest" description="Disordered" evidence="1">
    <location>
        <begin position="118"/>
        <end position="158"/>
    </location>
</feature>
<evidence type="ECO:0000313" key="3">
    <source>
        <dbReference type="Proteomes" id="UP001596368"/>
    </source>
</evidence>
<proteinExistence type="predicted"/>
<dbReference type="PANTHER" id="PTHR35902:SF3">
    <property type="entry name" value="NPCBM-ASSOCIATED, NEW3 DOMAIN OF ALPHA-GALACTOSIDASE"/>
    <property type="match status" value="1"/>
</dbReference>
<protein>
    <recommendedName>
        <fullName evidence="4">CARDB protein</fullName>
    </recommendedName>
</protein>
<evidence type="ECO:0008006" key="4">
    <source>
        <dbReference type="Google" id="ProtNLM"/>
    </source>
</evidence>